<dbReference type="InterPro" id="IPR050361">
    <property type="entry name" value="MPP/UQCRC_Complex"/>
</dbReference>
<evidence type="ECO:0000313" key="5">
    <source>
        <dbReference type="EMBL" id="NRF69468.1"/>
    </source>
</evidence>
<dbReference type="InterPro" id="IPR011765">
    <property type="entry name" value="Pept_M16_N"/>
</dbReference>
<evidence type="ECO:0000259" key="4">
    <source>
        <dbReference type="Pfam" id="PF05193"/>
    </source>
</evidence>
<dbReference type="EMBL" id="JABRWJ010000006">
    <property type="protein sequence ID" value="NRF69468.1"/>
    <property type="molecule type" value="Genomic_DNA"/>
</dbReference>
<dbReference type="PANTHER" id="PTHR11851">
    <property type="entry name" value="METALLOPROTEASE"/>
    <property type="match status" value="1"/>
</dbReference>
<sequence length="487" mass="51066">MMRRCLVALAALNFAVPALAATPGVDAPPLPQPPRAVVMPPLHEHTLPNGLTLVVAPRSTAPVVTLGVLVRAGPELDPPGRAGTAAMTAGLLSKGAKRGGRAVSATELARQAEALGTSLDAGSGWRSSTVAMTVTTPKLDAAAALLADVVRQPTLAAAELERARAQSLDGLRVTLGDPAQVSVLVARRQYWGDTAYGRLVAPATLKRLTRSDIAAFHAAWYRPERTVLVLAGDIDLARGRALAERLFGNWRVAGQVPVVPAAAKPEPLPEALLLIDMPGSGQSGVMVTAPFVETRSSERRIGQVASTVLGGGYSARLNQEVRIKRGLSYGAFSEVEVHPQAGMLHASTQTNHPTAVQVLDLLRGEIRRLADAPPPADELAARQATLVGSFARRLETTGGLASLVVAQLVAARPLDELARTVDEVMAVTPEQVQSFAKTHWKPDALRGVIAGDLKAAGDTLVPLNGSARRITIDALDLEQPTLAKPAK</sequence>
<dbReference type="Pfam" id="PF00675">
    <property type="entry name" value="Peptidase_M16"/>
    <property type="match status" value="1"/>
</dbReference>
<comment type="similarity">
    <text evidence="1">Belongs to the peptidase M16 family.</text>
</comment>
<feature type="domain" description="Peptidase M16 C-terminal" evidence="4">
    <location>
        <begin position="208"/>
        <end position="385"/>
    </location>
</feature>
<feature type="domain" description="Peptidase M16 N-terminal" evidence="3">
    <location>
        <begin position="54"/>
        <end position="166"/>
    </location>
</feature>
<dbReference type="Gene3D" id="3.30.830.10">
    <property type="entry name" value="Metalloenzyme, LuxS/M16 peptidase-like"/>
    <property type="match status" value="2"/>
</dbReference>
<proteinExistence type="inferred from homology"/>
<dbReference type="SUPFAM" id="SSF63411">
    <property type="entry name" value="LuxS/MPP-like metallohydrolase"/>
    <property type="match status" value="2"/>
</dbReference>
<keyword evidence="2" id="KW-0732">Signal</keyword>
<keyword evidence="6" id="KW-1185">Reference proteome</keyword>
<feature type="signal peptide" evidence="2">
    <location>
        <begin position="1"/>
        <end position="20"/>
    </location>
</feature>
<dbReference type="Pfam" id="PF05193">
    <property type="entry name" value="Peptidase_M16_C"/>
    <property type="match status" value="1"/>
</dbReference>
<evidence type="ECO:0000313" key="6">
    <source>
        <dbReference type="Proteomes" id="UP000737171"/>
    </source>
</evidence>
<dbReference type="InterPro" id="IPR007863">
    <property type="entry name" value="Peptidase_M16_C"/>
</dbReference>
<dbReference type="Proteomes" id="UP000737171">
    <property type="component" value="Unassembled WGS sequence"/>
</dbReference>
<evidence type="ECO:0000259" key="3">
    <source>
        <dbReference type="Pfam" id="PF00675"/>
    </source>
</evidence>
<evidence type="ECO:0000256" key="1">
    <source>
        <dbReference type="ARBA" id="ARBA00007261"/>
    </source>
</evidence>
<dbReference type="PANTHER" id="PTHR11851:SF49">
    <property type="entry name" value="MITOCHONDRIAL-PROCESSING PEPTIDASE SUBUNIT ALPHA"/>
    <property type="match status" value="1"/>
</dbReference>
<evidence type="ECO:0000256" key="2">
    <source>
        <dbReference type="SAM" id="SignalP"/>
    </source>
</evidence>
<accession>A0ABX2ELE6</accession>
<name>A0ABX2ELE6_9BURK</name>
<reference evidence="5 6" key="1">
    <citation type="submission" date="2020-05" db="EMBL/GenBank/DDBJ databases">
        <title>Aquincola sp. isolate from soil.</title>
        <authorList>
            <person name="Han J."/>
            <person name="Kim D.-U."/>
        </authorList>
    </citation>
    <scope>NUCLEOTIDE SEQUENCE [LARGE SCALE GENOMIC DNA]</scope>
    <source>
        <strain evidence="5 6">S2</strain>
    </source>
</reference>
<feature type="chain" id="PRO_5047190399" evidence="2">
    <location>
        <begin position="21"/>
        <end position="487"/>
    </location>
</feature>
<dbReference type="InterPro" id="IPR011249">
    <property type="entry name" value="Metalloenz_LuxS/M16"/>
</dbReference>
<gene>
    <name evidence="5" type="ORF">HLB44_20920</name>
</gene>
<organism evidence="5 6">
    <name type="scientific">Pseudaquabacterium terrae</name>
    <dbReference type="NCBI Taxonomy" id="2732868"/>
    <lineage>
        <taxon>Bacteria</taxon>
        <taxon>Pseudomonadati</taxon>
        <taxon>Pseudomonadota</taxon>
        <taxon>Betaproteobacteria</taxon>
        <taxon>Burkholderiales</taxon>
        <taxon>Sphaerotilaceae</taxon>
        <taxon>Pseudaquabacterium</taxon>
    </lineage>
</organism>
<comment type="caution">
    <text evidence="5">The sequence shown here is derived from an EMBL/GenBank/DDBJ whole genome shotgun (WGS) entry which is preliminary data.</text>
</comment>
<protein>
    <submittedName>
        <fullName evidence="5">Insulinase family protein</fullName>
    </submittedName>
</protein>